<dbReference type="GeneID" id="68693671"/>
<dbReference type="InterPro" id="IPR002809">
    <property type="entry name" value="EMC3/TMCO1"/>
</dbReference>
<dbReference type="Pfam" id="PF01956">
    <property type="entry name" value="EMC3_TMCO1"/>
    <property type="match status" value="1"/>
</dbReference>
<evidence type="ECO:0000256" key="3">
    <source>
        <dbReference type="ARBA" id="ARBA00022989"/>
    </source>
</evidence>
<evidence type="ECO:0000256" key="1">
    <source>
        <dbReference type="ARBA" id="ARBA00004141"/>
    </source>
</evidence>
<evidence type="ECO:0000256" key="2">
    <source>
        <dbReference type="ARBA" id="ARBA00022692"/>
    </source>
</evidence>
<feature type="transmembrane region" description="Helical" evidence="5">
    <location>
        <begin position="258"/>
        <end position="278"/>
    </location>
</feature>
<feature type="transmembrane region" description="Helical" evidence="5">
    <location>
        <begin position="139"/>
        <end position="159"/>
    </location>
</feature>
<dbReference type="SMART" id="SM01415">
    <property type="entry name" value="DUF106"/>
    <property type="match status" value="1"/>
</dbReference>
<dbReference type="InterPro" id="IPR038978">
    <property type="entry name" value="MJ0935"/>
</dbReference>
<dbReference type="PANTHER" id="PTHR42198:SF1">
    <property type="entry name" value="INTEGRAL MEMBRANE PROTEIN"/>
    <property type="match status" value="1"/>
</dbReference>
<evidence type="ECO:0000313" key="7">
    <source>
        <dbReference type="Proteomes" id="UP000642919"/>
    </source>
</evidence>
<dbReference type="OMA" id="WKVRGGH"/>
<keyword evidence="4 5" id="KW-0472">Membrane</keyword>
<dbReference type="RefSeq" id="WP_010902584.1">
    <property type="nucleotide sequence ID" value="NZ_JACHGX010000005.1"/>
</dbReference>
<evidence type="ECO:0000256" key="4">
    <source>
        <dbReference type="ARBA" id="ARBA00023136"/>
    </source>
</evidence>
<dbReference type="EMBL" id="JACHGX010000005">
    <property type="protein sequence ID" value="MBB6090401.1"/>
    <property type="molecule type" value="Genomic_DNA"/>
</dbReference>
<comment type="subcellular location">
    <subcellularLocation>
        <location evidence="1">Membrane</location>
        <topology evidence="1">Multi-pass membrane protein</topology>
    </subcellularLocation>
</comment>
<feature type="transmembrane region" description="Helical" evidence="5">
    <location>
        <begin position="220"/>
        <end position="238"/>
    </location>
</feature>
<comment type="caution">
    <text evidence="6">The sequence shown here is derived from an EMBL/GenBank/DDBJ whole genome shotgun (WGS) entry which is preliminary data.</text>
</comment>
<gene>
    <name evidence="6" type="ORF">HNR49_001781</name>
</gene>
<evidence type="ECO:0000256" key="5">
    <source>
        <dbReference type="SAM" id="Phobius"/>
    </source>
</evidence>
<dbReference type="Proteomes" id="UP000642919">
    <property type="component" value="Unassembled WGS sequence"/>
</dbReference>
<proteinExistence type="predicted"/>
<dbReference type="AlphaFoldDB" id="A0A841HBK3"/>
<keyword evidence="3 5" id="KW-1133">Transmembrane helix</keyword>
<protein>
    <submittedName>
        <fullName evidence="6">Uncharacterized membrane protein (DUF106 family)</fullName>
    </submittedName>
</protein>
<reference evidence="6" key="1">
    <citation type="submission" date="2020-08" db="EMBL/GenBank/DDBJ databases">
        <title>Genomic Encyclopedia of Type Strains, Phase IV (KMG-IV): sequencing the most valuable type-strain genomes for metagenomic binning, comparative biology and taxonomic classification.</title>
        <authorList>
            <person name="Goeker M."/>
        </authorList>
    </citation>
    <scope>NUCLEOTIDE SEQUENCE</scope>
    <source>
        <strain evidence="6">DSM 669</strain>
    </source>
</reference>
<dbReference type="GO" id="GO:0016020">
    <property type="term" value="C:membrane"/>
    <property type="evidence" value="ECO:0007669"/>
    <property type="project" value="UniProtKB-SubCell"/>
</dbReference>
<sequence length="296" mass="32484">MPDTQLASLLQTAAMREAASAVLEESDARTGDIQWDDVSDAVSSSQWGRLISAGVLTSTDTGFVVADPDELAAELAAHTDAESTEHTDAPAIESASWTIYDKAAAVGAIGLFAGYWNSSIQTTIASVDNQLLAPVMNLLPFHIVVLVLAVTTGVYSTYLQSRLMDHETLQAYKDRMAALKERREAAKERGDDEALERIQSEQMDAAGDQLGLFKLQFRPMVWIMLLTIPVFLWLRWEVRGGHLGASEHGMVVPLAGHVAWQHALLGPMATWIVWYFVCSMASRQFLQKTFNIQAST</sequence>
<accession>A0A841HBK3</accession>
<name>A0A841HBK3_HALSI</name>
<dbReference type="PANTHER" id="PTHR42198">
    <property type="entry name" value="INTEGRAL MEMBRANE PROTEIN"/>
    <property type="match status" value="1"/>
</dbReference>
<evidence type="ECO:0000313" key="6">
    <source>
        <dbReference type="EMBL" id="MBB6090401.1"/>
    </source>
</evidence>
<keyword evidence="2 5" id="KW-0812">Transmembrane</keyword>
<organism evidence="6 7">
    <name type="scientific">Halobacterium salinarum</name>
    <name type="common">Halobacterium halobium</name>
    <dbReference type="NCBI Taxonomy" id="2242"/>
    <lineage>
        <taxon>Archaea</taxon>
        <taxon>Methanobacteriati</taxon>
        <taxon>Methanobacteriota</taxon>
        <taxon>Stenosarchaea group</taxon>
        <taxon>Halobacteria</taxon>
        <taxon>Halobacteriales</taxon>
        <taxon>Halobacteriaceae</taxon>
        <taxon>Halobacterium</taxon>
    </lineage>
</organism>